<organism evidence="2 3">
    <name type="scientific">Microbotryum silenes-dioicae</name>
    <dbReference type="NCBI Taxonomy" id="796604"/>
    <lineage>
        <taxon>Eukaryota</taxon>
        <taxon>Fungi</taxon>
        <taxon>Dikarya</taxon>
        <taxon>Basidiomycota</taxon>
        <taxon>Pucciniomycotina</taxon>
        <taxon>Microbotryomycetes</taxon>
        <taxon>Microbotryales</taxon>
        <taxon>Microbotryaceae</taxon>
        <taxon>Microbotryum</taxon>
    </lineage>
</organism>
<sequence>MSDDDDGPVRPTIISGRAGDSKEDRSEAESLNAMVKIRFEGWQVGGQDSTGGARLDSARLCR</sequence>
<accession>A0A2X0MIA1</accession>
<dbReference type="EMBL" id="FQNC01000049">
    <property type="protein sequence ID" value="SGY83181.1"/>
    <property type="molecule type" value="Genomic_DNA"/>
</dbReference>
<reference evidence="2 3" key="1">
    <citation type="submission" date="2016-11" db="EMBL/GenBank/DDBJ databases">
        <authorList>
            <person name="Jaros S."/>
            <person name="Januszkiewicz K."/>
            <person name="Wedrychowicz H."/>
        </authorList>
    </citation>
    <scope>NUCLEOTIDE SEQUENCE [LARGE SCALE GENOMIC DNA]</scope>
</reference>
<dbReference type="Proteomes" id="UP000249464">
    <property type="component" value="Unassembled WGS sequence"/>
</dbReference>
<keyword evidence="3" id="KW-1185">Reference proteome</keyword>
<protein>
    <submittedName>
        <fullName evidence="2">BQ5605_C009g05622 protein</fullName>
    </submittedName>
</protein>
<name>A0A2X0MIA1_9BASI</name>
<dbReference type="AlphaFoldDB" id="A0A2X0MIA1"/>
<feature type="region of interest" description="Disordered" evidence="1">
    <location>
        <begin position="1"/>
        <end position="29"/>
    </location>
</feature>
<evidence type="ECO:0000256" key="1">
    <source>
        <dbReference type="SAM" id="MobiDB-lite"/>
    </source>
</evidence>
<proteinExistence type="predicted"/>
<evidence type="ECO:0000313" key="2">
    <source>
        <dbReference type="EMBL" id="SGY83181.1"/>
    </source>
</evidence>
<feature type="compositionally biased region" description="Basic and acidic residues" evidence="1">
    <location>
        <begin position="19"/>
        <end position="28"/>
    </location>
</feature>
<evidence type="ECO:0000313" key="3">
    <source>
        <dbReference type="Proteomes" id="UP000249464"/>
    </source>
</evidence>
<gene>
    <name evidence="2" type="primary">BQ5605_C009g05622</name>
    <name evidence="2" type="ORF">BQ5605_C009G05622</name>
</gene>